<dbReference type="InterPro" id="IPR043135">
    <property type="entry name" value="Fur_C"/>
</dbReference>
<dbReference type="PANTHER" id="PTHR33202">
    <property type="entry name" value="ZINC UPTAKE REGULATION PROTEIN"/>
    <property type="match status" value="1"/>
</dbReference>
<dbReference type="CDD" id="cd07153">
    <property type="entry name" value="Fur_like"/>
    <property type="match status" value="1"/>
</dbReference>
<dbReference type="GO" id="GO:0005829">
    <property type="term" value="C:cytosol"/>
    <property type="evidence" value="ECO:0007669"/>
    <property type="project" value="TreeGrafter"/>
</dbReference>
<dbReference type="AlphaFoldDB" id="A0A418XWC7"/>
<evidence type="ECO:0000256" key="11">
    <source>
        <dbReference type="ARBA" id="ARBA00023163"/>
    </source>
</evidence>
<evidence type="ECO:0000256" key="1">
    <source>
        <dbReference type="ARBA" id="ARBA00004496"/>
    </source>
</evidence>
<evidence type="ECO:0000256" key="5">
    <source>
        <dbReference type="ARBA" id="ARBA00022490"/>
    </source>
</evidence>
<evidence type="ECO:0000256" key="13">
    <source>
        <dbReference type="PIRSR" id="PIRSR602481-2"/>
    </source>
</evidence>
<keyword evidence="10 14" id="KW-0238">DNA-binding</keyword>
<gene>
    <name evidence="14" type="primary">fur</name>
    <name evidence="15" type="ORF">D4A39_10360</name>
</gene>
<dbReference type="InterPro" id="IPR002481">
    <property type="entry name" value="FUR"/>
</dbReference>
<comment type="subcellular location">
    <subcellularLocation>
        <location evidence="1 14">Cytoplasm</location>
    </subcellularLocation>
</comment>
<comment type="similarity">
    <text evidence="2 14">Belongs to the Fur family.</text>
</comment>
<evidence type="ECO:0000256" key="8">
    <source>
        <dbReference type="ARBA" id="ARBA00022833"/>
    </source>
</evidence>
<reference evidence="15 16" key="1">
    <citation type="submission" date="2018-09" db="EMBL/GenBank/DDBJ databases">
        <title>Alcanivorax profundi sp. nov., isolated from 1000 m-depth seawater of the Mariana Trench.</title>
        <authorList>
            <person name="Liu J."/>
        </authorList>
    </citation>
    <scope>NUCLEOTIDE SEQUENCE [LARGE SCALE GENOMIC DNA]</scope>
    <source>
        <strain evidence="15 16">MTEO17</strain>
    </source>
</reference>
<dbReference type="GO" id="GO:0008270">
    <property type="term" value="F:zinc ion binding"/>
    <property type="evidence" value="ECO:0007669"/>
    <property type="project" value="TreeGrafter"/>
</dbReference>
<keyword evidence="8 12" id="KW-0862">Zinc</keyword>
<dbReference type="OrthoDB" id="8659436at2"/>
<protein>
    <recommendedName>
        <fullName evidence="4 14">Ferric uptake regulation protein</fullName>
    </recommendedName>
</protein>
<dbReference type="EMBL" id="QYYA01000003">
    <property type="protein sequence ID" value="RJG17133.1"/>
    <property type="molecule type" value="Genomic_DNA"/>
</dbReference>
<sequence length="137" mass="15684">MKAENQALQSAGLRATLPRVRILQMLESIDEERHHLTAEDLYRHLHQAGEDIGLSTVYRVLTQFEQAGLVARHNFDNGHSVFELSSGEEHDHMVCVDTNEIVEFRDPVIERRQHEIAAAHGYDIVGRALVLRVRKRP</sequence>
<dbReference type="PANTHER" id="PTHR33202:SF2">
    <property type="entry name" value="FERRIC UPTAKE REGULATION PROTEIN"/>
    <property type="match status" value="1"/>
</dbReference>
<evidence type="ECO:0000313" key="16">
    <source>
        <dbReference type="Proteomes" id="UP000283734"/>
    </source>
</evidence>
<name>A0A418XWC7_9GAMM</name>
<dbReference type="FunFam" id="1.10.10.10:FF:000007">
    <property type="entry name" value="Ferric uptake regulation protein"/>
    <property type="match status" value="1"/>
</dbReference>
<dbReference type="GO" id="GO:0003700">
    <property type="term" value="F:DNA-binding transcription factor activity"/>
    <property type="evidence" value="ECO:0007669"/>
    <property type="project" value="UniProtKB-UniRule"/>
</dbReference>
<evidence type="ECO:0000256" key="3">
    <source>
        <dbReference type="ARBA" id="ARBA00011738"/>
    </source>
</evidence>
<organism evidence="15 16">
    <name type="scientific">Alcanivorax profundi</name>
    <dbReference type="NCBI Taxonomy" id="2338368"/>
    <lineage>
        <taxon>Bacteria</taxon>
        <taxon>Pseudomonadati</taxon>
        <taxon>Pseudomonadota</taxon>
        <taxon>Gammaproteobacteria</taxon>
        <taxon>Oceanospirillales</taxon>
        <taxon>Alcanivoracaceae</taxon>
        <taxon>Alcanivorax</taxon>
    </lineage>
</organism>
<evidence type="ECO:0000256" key="12">
    <source>
        <dbReference type="PIRSR" id="PIRSR602481-1"/>
    </source>
</evidence>
<dbReference type="GO" id="GO:1900705">
    <property type="term" value="P:negative regulation of siderophore biosynthetic process"/>
    <property type="evidence" value="ECO:0007669"/>
    <property type="project" value="TreeGrafter"/>
</dbReference>
<dbReference type="Pfam" id="PF01475">
    <property type="entry name" value="FUR"/>
    <property type="match status" value="1"/>
</dbReference>
<dbReference type="RefSeq" id="WP_022984646.1">
    <property type="nucleotide sequence ID" value="NZ_CAXGPP010000042.1"/>
</dbReference>
<dbReference type="Gene3D" id="1.10.10.10">
    <property type="entry name" value="Winged helix-like DNA-binding domain superfamily/Winged helix DNA-binding domain"/>
    <property type="match status" value="1"/>
</dbReference>
<dbReference type="Gene3D" id="3.30.1490.190">
    <property type="match status" value="1"/>
</dbReference>
<dbReference type="Proteomes" id="UP000283734">
    <property type="component" value="Unassembled WGS sequence"/>
</dbReference>
<evidence type="ECO:0000256" key="9">
    <source>
        <dbReference type="ARBA" id="ARBA00023015"/>
    </source>
</evidence>
<evidence type="ECO:0000256" key="10">
    <source>
        <dbReference type="ARBA" id="ARBA00023125"/>
    </source>
</evidence>
<evidence type="ECO:0000256" key="2">
    <source>
        <dbReference type="ARBA" id="ARBA00007957"/>
    </source>
</evidence>
<keyword evidence="5 14" id="KW-0963">Cytoplasm</keyword>
<keyword evidence="16" id="KW-1185">Reference proteome</keyword>
<dbReference type="InterPro" id="IPR036390">
    <property type="entry name" value="WH_DNA-bd_sf"/>
</dbReference>
<evidence type="ECO:0000256" key="4">
    <source>
        <dbReference type="ARBA" id="ARBA00020910"/>
    </source>
</evidence>
<feature type="binding site" evidence="13">
    <location>
        <position position="91"/>
    </location>
    <ligand>
        <name>Fe cation</name>
        <dbReference type="ChEBI" id="CHEBI:24875"/>
    </ligand>
</feature>
<keyword evidence="9 14" id="KW-0805">Transcription regulation</keyword>
<feature type="binding site" evidence="13">
    <location>
        <position position="110"/>
    </location>
    <ligand>
        <name>Fe cation</name>
        <dbReference type="ChEBI" id="CHEBI:24875"/>
    </ligand>
</feature>
<evidence type="ECO:0000256" key="7">
    <source>
        <dbReference type="ARBA" id="ARBA00022723"/>
    </source>
</evidence>
<evidence type="ECO:0000313" key="15">
    <source>
        <dbReference type="EMBL" id="RJG17133.1"/>
    </source>
</evidence>
<dbReference type="SUPFAM" id="SSF46785">
    <property type="entry name" value="Winged helix' DNA-binding domain"/>
    <property type="match status" value="1"/>
</dbReference>
<evidence type="ECO:0000256" key="6">
    <source>
        <dbReference type="ARBA" id="ARBA00022491"/>
    </source>
</evidence>
<comment type="cofactor">
    <cofactor evidence="12">
        <name>Zn(2+)</name>
        <dbReference type="ChEBI" id="CHEBI:29105"/>
    </cofactor>
    <text evidence="12">Binds 1 zinc ion per subunit.</text>
</comment>
<keyword evidence="6 14" id="KW-0678">Repressor</keyword>
<dbReference type="GO" id="GO:0045892">
    <property type="term" value="P:negative regulation of DNA-templated transcription"/>
    <property type="evidence" value="ECO:0007669"/>
    <property type="project" value="TreeGrafter"/>
</dbReference>
<keyword evidence="7 12" id="KW-0479">Metal-binding</keyword>
<keyword evidence="13 14" id="KW-0408">Iron</keyword>
<comment type="caution">
    <text evidence="15">The sequence shown here is derived from an EMBL/GenBank/DDBJ whole genome shotgun (WGS) entry which is preliminary data.</text>
</comment>
<dbReference type="GO" id="GO:0000976">
    <property type="term" value="F:transcription cis-regulatory region binding"/>
    <property type="evidence" value="ECO:0007669"/>
    <property type="project" value="TreeGrafter"/>
</dbReference>
<feature type="binding site" evidence="12">
    <location>
        <position position="95"/>
    </location>
    <ligand>
        <name>Zn(2+)</name>
        <dbReference type="ChEBI" id="CHEBI:29105"/>
    </ligand>
</feature>
<evidence type="ECO:0000256" key="14">
    <source>
        <dbReference type="RuleBase" id="RU364037"/>
    </source>
</evidence>
<accession>A0A418XWC7</accession>
<dbReference type="InterPro" id="IPR036388">
    <property type="entry name" value="WH-like_DNA-bd_sf"/>
</dbReference>
<comment type="cofactor">
    <cofactor evidence="13">
        <name>Mn(2+)</name>
        <dbReference type="ChEBI" id="CHEBI:29035"/>
    </cofactor>
    <cofactor evidence="13">
        <name>Fe(2+)</name>
        <dbReference type="ChEBI" id="CHEBI:29033"/>
    </cofactor>
    <text evidence="13">Binds 1 Mn(2+) or Fe(2+) ion per subunit.</text>
</comment>
<dbReference type="NCBIfam" id="NF006999">
    <property type="entry name" value="PRK09462.1"/>
    <property type="match status" value="1"/>
</dbReference>
<proteinExistence type="inferred from homology"/>
<comment type="subunit">
    <text evidence="3 14">Homodimer.</text>
</comment>
<keyword evidence="11 14" id="KW-0804">Transcription</keyword>